<dbReference type="OrthoDB" id="2020776at2759"/>
<dbReference type="PANTHER" id="PTHR35310">
    <property type="entry name" value="CELL WALL INTEGRITY/STRESS RESPONSE COMPONENT-LIKE PROTEIN"/>
    <property type="match status" value="1"/>
</dbReference>
<reference evidence="2" key="1">
    <citation type="submission" date="2021-01" db="EMBL/GenBank/DDBJ databases">
        <title>Adiantum capillus-veneris genome.</title>
        <authorList>
            <person name="Fang Y."/>
            <person name="Liao Q."/>
        </authorList>
    </citation>
    <scope>NUCLEOTIDE SEQUENCE</scope>
    <source>
        <strain evidence="2">H3</strain>
        <tissue evidence="2">Leaf</tissue>
    </source>
</reference>
<dbReference type="Proteomes" id="UP000886520">
    <property type="component" value="Chromosome 11"/>
</dbReference>
<evidence type="ECO:0000256" key="1">
    <source>
        <dbReference type="SAM" id="Phobius"/>
    </source>
</evidence>
<name>A0A9D4ZHI8_ADICA</name>
<evidence type="ECO:0000313" key="2">
    <source>
        <dbReference type="EMBL" id="KAI5073315.1"/>
    </source>
</evidence>
<accession>A0A9D4ZHI8</accession>
<protein>
    <submittedName>
        <fullName evidence="2">Uncharacterized protein</fullName>
    </submittedName>
</protein>
<comment type="caution">
    <text evidence="2">The sequence shown here is derived from an EMBL/GenBank/DDBJ whole genome shotgun (WGS) entry which is preliminary data.</text>
</comment>
<keyword evidence="1" id="KW-0472">Membrane</keyword>
<evidence type="ECO:0000313" key="3">
    <source>
        <dbReference type="Proteomes" id="UP000886520"/>
    </source>
</evidence>
<sequence>MAIGLHYYVTVFHPAVASKPPHTSWKFYAIYTAAFFILCLFARIRWVKKQYVTSGSNIGDKKS</sequence>
<organism evidence="2 3">
    <name type="scientific">Adiantum capillus-veneris</name>
    <name type="common">Maidenhair fern</name>
    <dbReference type="NCBI Taxonomy" id="13818"/>
    <lineage>
        <taxon>Eukaryota</taxon>
        <taxon>Viridiplantae</taxon>
        <taxon>Streptophyta</taxon>
        <taxon>Embryophyta</taxon>
        <taxon>Tracheophyta</taxon>
        <taxon>Polypodiopsida</taxon>
        <taxon>Polypodiidae</taxon>
        <taxon>Polypodiales</taxon>
        <taxon>Pteridineae</taxon>
        <taxon>Pteridaceae</taxon>
        <taxon>Vittarioideae</taxon>
        <taxon>Adiantum</taxon>
    </lineage>
</organism>
<dbReference type="PANTHER" id="PTHR35310:SF1">
    <property type="entry name" value="CELL WALL INTEGRITY_STRESS RESPONSE COMPONENT-LIKE PROTEIN"/>
    <property type="match status" value="1"/>
</dbReference>
<dbReference type="EMBL" id="JABFUD020000011">
    <property type="protein sequence ID" value="KAI5073315.1"/>
    <property type="molecule type" value="Genomic_DNA"/>
</dbReference>
<feature type="transmembrane region" description="Helical" evidence="1">
    <location>
        <begin position="27"/>
        <end position="44"/>
    </location>
</feature>
<gene>
    <name evidence="2" type="ORF">GOP47_0011328</name>
</gene>
<keyword evidence="3" id="KW-1185">Reference proteome</keyword>
<proteinExistence type="predicted"/>
<dbReference type="AlphaFoldDB" id="A0A9D4ZHI8"/>
<keyword evidence="1" id="KW-1133">Transmembrane helix</keyword>
<keyword evidence="1" id="KW-0812">Transmembrane</keyword>